<dbReference type="PANTHER" id="PTHR35176:SF6">
    <property type="entry name" value="HEME OXYGENASE HI_0854-RELATED"/>
    <property type="match status" value="1"/>
</dbReference>
<dbReference type="SUPFAM" id="SSF50475">
    <property type="entry name" value="FMN-binding split barrel"/>
    <property type="match status" value="1"/>
</dbReference>
<evidence type="ECO:0000313" key="4">
    <source>
        <dbReference type="Proteomes" id="UP001138997"/>
    </source>
</evidence>
<evidence type="ECO:0000259" key="2">
    <source>
        <dbReference type="Pfam" id="PF01243"/>
    </source>
</evidence>
<dbReference type="NCBIfam" id="TIGR03618">
    <property type="entry name" value="Rv1155_F420"/>
    <property type="match status" value="1"/>
</dbReference>
<comment type="caution">
    <text evidence="3">The sequence shown here is derived from an EMBL/GenBank/DDBJ whole genome shotgun (WGS) entry which is preliminary data.</text>
</comment>
<proteinExistence type="predicted"/>
<dbReference type="EMBL" id="JAJOMB010000006">
    <property type="protein sequence ID" value="MCD5311948.1"/>
    <property type="molecule type" value="Genomic_DNA"/>
</dbReference>
<gene>
    <name evidence="3" type="ORF">LR394_13640</name>
</gene>
<dbReference type="Gene3D" id="2.30.110.10">
    <property type="entry name" value="Electron Transport, Fmn-binding Protein, Chain A"/>
    <property type="match status" value="1"/>
</dbReference>
<dbReference type="GO" id="GO:0005829">
    <property type="term" value="C:cytosol"/>
    <property type="evidence" value="ECO:0007669"/>
    <property type="project" value="TreeGrafter"/>
</dbReference>
<keyword evidence="1" id="KW-0560">Oxidoreductase</keyword>
<dbReference type="GO" id="GO:0070967">
    <property type="term" value="F:coenzyme F420 binding"/>
    <property type="evidence" value="ECO:0007669"/>
    <property type="project" value="TreeGrafter"/>
</dbReference>
<evidence type="ECO:0000256" key="1">
    <source>
        <dbReference type="ARBA" id="ARBA00023002"/>
    </source>
</evidence>
<protein>
    <submittedName>
        <fullName evidence="3">TIGR03618 family F420-dependent PPOX class oxidoreductase</fullName>
    </submittedName>
</protein>
<evidence type="ECO:0000313" key="3">
    <source>
        <dbReference type="EMBL" id="MCD5311948.1"/>
    </source>
</evidence>
<dbReference type="InterPro" id="IPR011576">
    <property type="entry name" value="Pyridox_Oxase_N"/>
</dbReference>
<organism evidence="3 4">
    <name type="scientific">Kineosporia babensis</name>
    <dbReference type="NCBI Taxonomy" id="499548"/>
    <lineage>
        <taxon>Bacteria</taxon>
        <taxon>Bacillati</taxon>
        <taxon>Actinomycetota</taxon>
        <taxon>Actinomycetes</taxon>
        <taxon>Kineosporiales</taxon>
        <taxon>Kineosporiaceae</taxon>
        <taxon>Kineosporia</taxon>
    </lineage>
</organism>
<dbReference type="Proteomes" id="UP001138997">
    <property type="component" value="Unassembled WGS sequence"/>
</dbReference>
<dbReference type="InterPro" id="IPR012349">
    <property type="entry name" value="Split_barrel_FMN-bd"/>
</dbReference>
<dbReference type="PANTHER" id="PTHR35176">
    <property type="entry name" value="HEME OXYGENASE HI_0854-RELATED"/>
    <property type="match status" value="1"/>
</dbReference>
<dbReference type="GO" id="GO:0016627">
    <property type="term" value="F:oxidoreductase activity, acting on the CH-CH group of donors"/>
    <property type="evidence" value="ECO:0007669"/>
    <property type="project" value="TreeGrafter"/>
</dbReference>
<reference evidence="3" key="1">
    <citation type="submission" date="2021-11" db="EMBL/GenBank/DDBJ databases">
        <title>Streptomyces corallinus and Kineosporia corallina sp. nov., two new coral-derived marine actinobacteria.</title>
        <authorList>
            <person name="Buangrab K."/>
            <person name="Sutthacheep M."/>
            <person name="Yeemin T."/>
            <person name="Harunari E."/>
            <person name="Igarashi Y."/>
            <person name="Sripreechasak P."/>
            <person name="Kanchanasin P."/>
            <person name="Tanasupawat S."/>
            <person name="Phongsopitanun W."/>
        </authorList>
    </citation>
    <scope>NUCLEOTIDE SEQUENCE</scope>
    <source>
        <strain evidence="3">JCM 31032</strain>
    </source>
</reference>
<dbReference type="Pfam" id="PF01243">
    <property type="entry name" value="PNPOx_N"/>
    <property type="match status" value="1"/>
</dbReference>
<dbReference type="RefSeq" id="WP_231441665.1">
    <property type="nucleotide sequence ID" value="NZ_JAJOMB010000006.1"/>
</dbReference>
<dbReference type="AlphaFoldDB" id="A0A9X1ND71"/>
<dbReference type="InterPro" id="IPR019920">
    <property type="entry name" value="F420-binding_dom_put"/>
</dbReference>
<keyword evidence="4" id="KW-1185">Reference proteome</keyword>
<accession>A0A9X1ND71</accession>
<sequence length="136" mass="15293">MPKGQLPPEVAQMFARPNHAVMGTIHPDGYPVTVATWYLLEDDGRVLLNFDAARARLKHIQANPQVSLTALDPDNWYTHVSVQGTITEFRDDEGLADIDRLSQLYQGQPYGARDRPRVSAWLTVDRWHGWGAAARS</sequence>
<feature type="domain" description="Pyridoxamine 5'-phosphate oxidase N-terminal" evidence="2">
    <location>
        <begin position="6"/>
        <end position="130"/>
    </location>
</feature>
<name>A0A9X1ND71_9ACTN</name>
<dbReference type="InterPro" id="IPR052019">
    <property type="entry name" value="F420H2_bilvrd_red/Heme_oxyg"/>
</dbReference>